<evidence type="ECO:0000313" key="2">
    <source>
        <dbReference type="Proteomes" id="UP001153269"/>
    </source>
</evidence>
<name>A0A9N7TVJ8_PLEPL</name>
<keyword evidence="2" id="KW-1185">Reference proteome</keyword>
<proteinExistence type="predicted"/>
<reference evidence="1" key="1">
    <citation type="submission" date="2020-03" db="EMBL/GenBank/DDBJ databases">
        <authorList>
            <person name="Weist P."/>
        </authorList>
    </citation>
    <scope>NUCLEOTIDE SEQUENCE</scope>
</reference>
<evidence type="ECO:0000313" key="1">
    <source>
        <dbReference type="EMBL" id="CAB1419363.1"/>
    </source>
</evidence>
<comment type="caution">
    <text evidence="1">The sequence shown here is derived from an EMBL/GenBank/DDBJ whole genome shotgun (WGS) entry which is preliminary data.</text>
</comment>
<protein>
    <submittedName>
        <fullName evidence="1">Uncharacterized protein</fullName>
    </submittedName>
</protein>
<gene>
    <name evidence="1" type="ORF">PLEPLA_LOCUS7194</name>
</gene>
<dbReference type="EMBL" id="CADEAL010000385">
    <property type="protein sequence ID" value="CAB1419363.1"/>
    <property type="molecule type" value="Genomic_DNA"/>
</dbReference>
<dbReference type="Proteomes" id="UP001153269">
    <property type="component" value="Unassembled WGS sequence"/>
</dbReference>
<sequence length="204" mass="22372">MRAEERRGKERRGKEYQRPVEVGVLADYSLGESPEVRLELQQQQGYNFSVGGLGGLGLFLLTPGGLPDVSLCRTRPRGLQLKRGSVQHLQIALHDHFLLPTHSSQATLCAKAEKSANRGVQSTQGLSTGPYSSSHPKLLPAFPLPTSASDEGEKNDALYGHCKKPFMQPQLSHRECVALTHAAQAHWRPVLEAEIEKVASVHQP</sequence>
<accession>A0A9N7TVJ8</accession>
<organism evidence="1 2">
    <name type="scientific">Pleuronectes platessa</name>
    <name type="common">European plaice</name>
    <dbReference type="NCBI Taxonomy" id="8262"/>
    <lineage>
        <taxon>Eukaryota</taxon>
        <taxon>Metazoa</taxon>
        <taxon>Chordata</taxon>
        <taxon>Craniata</taxon>
        <taxon>Vertebrata</taxon>
        <taxon>Euteleostomi</taxon>
        <taxon>Actinopterygii</taxon>
        <taxon>Neopterygii</taxon>
        <taxon>Teleostei</taxon>
        <taxon>Neoteleostei</taxon>
        <taxon>Acanthomorphata</taxon>
        <taxon>Carangaria</taxon>
        <taxon>Pleuronectiformes</taxon>
        <taxon>Pleuronectoidei</taxon>
        <taxon>Pleuronectidae</taxon>
        <taxon>Pleuronectes</taxon>
    </lineage>
</organism>
<dbReference type="AlphaFoldDB" id="A0A9N7TVJ8"/>